<keyword evidence="5" id="KW-1185">Reference proteome</keyword>
<organism evidence="4 5">
    <name type="scientific">Paludibacterium denitrificans</name>
    <dbReference type="NCBI Taxonomy" id="2675226"/>
    <lineage>
        <taxon>Bacteria</taxon>
        <taxon>Pseudomonadati</taxon>
        <taxon>Pseudomonadota</taxon>
        <taxon>Betaproteobacteria</taxon>
        <taxon>Neisseriales</taxon>
        <taxon>Chromobacteriaceae</taxon>
        <taxon>Paludibacterium</taxon>
    </lineage>
</organism>
<dbReference type="InterPro" id="IPR001610">
    <property type="entry name" value="PAC"/>
</dbReference>
<reference evidence="4 5" key="1">
    <citation type="submission" date="2019-11" db="EMBL/GenBank/DDBJ databases">
        <title>Draft genome sequence of Paludibacterium sp. dN18-1.</title>
        <authorList>
            <person name="Im W.-T."/>
        </authorList>
    </citation>
    <scope>NUCLEOTIDE SEQUENCE [LARGE SCALE GENOMIC DNA]</scope>
    <source>
        <strain evidence="5">dN 18-1</strain>
    </source>
</reference>
<evidence type="ECO:0000259" key="1">
    <source>
        <dbReference type="PROSITE" id="PS50112"/>
    </source>
</evidence>
<dbReference type="Gene3D" id="3.30.450.20">
    <property type="entry name" value="PAS domain"/>
    <property type="match status" value="3"/>
</dbReference>
<dbReference type="SUPFAM" id="SSF55073">
    <property type="entry name" value="Nucleotide cyclase"/>
    <property type="match status" value="1"/>
</dbReference>
<dbReference type="Pfam" id="PF00990">
    <property type="entry name" value="GGDEF"/>
    <property type="match status" value="1"/>
</dbReference>
<dbReference type="InterPro" id="IPR000160">
    <property type="entry name" value="GGDEF_dom"/>
</dbReference>
<sequence length="611" mass="69040">MPLGILIFAKVLPHNRQRDGVGLVKFWTVWSGWTRHIRRLPRVRRQRNQPGADWLDSSPNPLIVIRPDGGIHYINPAAQHLLGYGGTSLLGASLQRILPSTGEGDIPLLQMLFSHRSQRPDGCMGLRQMICHDGRSIMMLIDAVALPDNLVMLVPRQPSQLYPDLSQHYLANRLLKSTNLGEVGIGTWILHMDSGELVWSEEMHQLFGTHPASFPATLEAYYECIHPEDRDDVRFALEQHTHGNQPFDLEYRVVRGDGSIRYMLERNHIHRRPNGSIDHLWGTVADMTVFRELQEQLSLSQLVVEYCSEGVAIMNESFDWTFVNPALCDMTGLSREMLQRSPPIFLHPQTHQPLQLAEMLPMLISHGGFWQGELGIARADGYLPVLASLSVAHSNPGLEGKYYIWTCTDITPIKVYERQLTEMAFYDSLTGLANRTLLNDRLQQALHHARRKRKDWHWRSSTSTALKTSMTVSAMPLGDALLKEVALRLKDAVRDCDTVGRWGGDEFAILLPDCRGREDALTLVQRLLSSCRLTRAHVRGDMQVSASIGVVHYPEHGADPSGLIQQADQAMYNAKQYGQGVVWIYGETQPAYVQEQRCARANRRADAPPQR</sequence>
<evidence type="ECO:0000259" key="2">
    <source>
        <dbReference type="PROSITE" id="PS50113"/>
    </source>
</evidence>
<dbReference type="PROSITE" id="PS50887">
    <property type="entry name" value="GGDEF"/>
    <property type="match status" value="1"/>
</dbReference>
<dbReference type="PANTHER" id="PTHR44757">
    <property type="entry name" value="DIGUANYLATE CYCLASE DGCP"/>
    <property type="match status" value="1"/>
</dbReference>
<evidence type="ECO:0000313" key="5">
    <source>
        <dbReference type="Proteomes" id="UP000446658"/>
    </source>
</evidence>
<dbReference type="SMART" id="SM00091">
    <property type="entry name" value="PAS"/>
    <property type="match status" value="3"/>
</dbReference>
<dbReference type="InterPro" id="IPR043128">
    <property type="entry name" value="Rev_trsase/Diguanyl_cyclase"/>
</dbReference>
<dbReference type="PANTHER" id="PTHR44757:SF2">
    <property type="entry name" value="BIOFILM ARCHITECTURE MAINTENANCE PROTEIN MBAA"/>
    <property type="match status" value="1"/>
</dbReference>
<name>A0A844GC28_9NEIS</name>
<dbReference type="PROSITE" id="PS50112">
    <property type="entry name" value="PAS"/>
    <property type="match status" value="1"/>
</dbReference>
<dbReference type="EMBL" id="WLYX01000001">
    <property type="protein sequence ID" value="MTD32788.1"/>
    <property type="molecule type" value="Genomic_DNA"/>
</dbReference>
<dbReference type="Proteomes" id="UP000446658">
    <property type="component" value="Unassembled WGS sequence"/>
</dbReference>
<evidence type="ECO:0000313" key="4">
    <source>
        <dbReference type="EMBL" id="MTD32788.1"/>
    </source>
</evidence>
<dbReference type="Pfam" id="PF13426">
    <property type="entry name" value="PAS_9"/>
    <property type="match status" value="1"/>
</dbReference>
<dbReference type="InterPro" id="IPR035965">
    <property type="entry name" value="PAS-like_dom_sf"/>
</dbReference>
<comment type="caution">
    <text evidence="4">The sequence shown here is derived from an EMBL/GenBank/DDBJ whole genome shotgun (WGS) entry which is preliminary data.</text>
</comment>
<dbReference type="Gene3D" id="2.10.70.100">
    <property type="match status" value="1"/>
</dbReference>
<dbReference type="NCBIfam" id="TIGR00254">
    <property type="entry name" value="GGDEF"/>
    <property type="match status" value="1"/>
</dbReference>
<dbReference type="SMART" id="SM00086">
    <property type="entry name" value="PAC"/>
    <property type="match status" value="2"/>
</dbReference>
<accession>A0A844GC28</accession>
<feature type="domain" description="GGDEF" evidence="3">
    <location>
        <begin position="463"/>
        <end position="587"/>
    </location>
</feature>
<dbReference type="InterPro" id="IPR000700">
    <property type="entry name" value="PAS-assoc_C"/>
</dbReference>
<proteinExistence type="predicted"/>
<dbReference type="SMART" id="SM00267">
    <property type="entry name" value="GGDEF"/>
    <property type="match status" value="1"/>
</dbReference>
<dbReference type="InterPro" id="IPR000014">
    <property type="entry name" value="PAS"/>
</dbReference>
<dbReference type="AlphaFoldDB" id="A0A844GC28"/>
<evidence type="ECO:0000259" key="3">
    <source>
        <dbReference type="PROSITE" id="PS50887"/>
    </source>
</evidence>
<dbReference type="InterPro" id="IPR052155">
    <property type="entry name" value="Biofilm_reg_signaling"/>
</dbReference>
<feature type="domain" description="PAS" evidence="1">
    <location>
        <begin position="55"/>
        <end position="94"/>
    </location>
</feature>
<dbReference type="CDD" id="cd00130">
    <property type="entry name" value="PAS"/>
    <property type="match status" value="3"/>
</dbReference>
<gene>
    <name evidence="4" type="ORF">GKE73_04450</name>
</gene>
<dbReference type="Pfam" id="PF08447">
    <property type="entry name" value="PAS_3"/>
    <property type="match status" value="1"/>
</dbReference>
<dbReference type="SUPFAM" id="SSF55785">
    <property type="entry name" value="PYP-like sensor domain (PAS domain)"/>
    <property type="match status" value="3"/>
</dbReference>
<dbReference type="PROSITE" id="PS50113">
    <property type="entry name" value="PAC"/>
    <property type="match status" value="1"/>
</dbReference>
<dbReference type="InterPro" id="IPR029787">
    <property type="entry name" value="Nucleotide_cyclase"/>
</dbReference>
<dbReference type="Pfam" id="PF13188">
    <property type="entry name" value="PAS_8"/>
    <property type="match status" value="1"/>
</dbReference>
<dbReference type="NCBIfam" id="TIGR00229">
    <property type="entry name" value="sensory_box"/>
    <property type="match status" value="2"/>
</dbReference>
<dbReference type="CDD" id="cd01949">
    <property type="entry name" value="GGDEF"/>
    <property type="match status" value="1"/>
</dbReference>
<dbReference type="Gene3D" id="3.30.70.270">
    <property type="match status" value="1"/>
</dbReference>
<feature type="domain" description="PAC" evidence="2">
    <location>
        <begin position="247"/>
        <end position="299"/>
    </location>
</feature>
<dbReference type="InterPro" id="IPR013655">
    <property type="entry name" value="PAS_fold_3"/>
</dbReference>
<protein>
    <submittedName>
        <fullName evidence="4">Diguanylate cyclase</fullName>
    </submittedName>
</protein>